<dbReference type="SMART" id="SM00895">
    <property type="entry name" value="FCD"/>
    <property type="match status" value="1"/>
</dbReference>
<dbReference type="SMART" id="SM00345">
    <property type="entry name" value="HTH_GNTR"/>
    <property type="match status" value="1"/>
</dbReference>
<evidence type="ECO:0000313" key="6">
    <source>
        <dbReference type="Proteomes" id="UP000628736"/>
    </source>
</evidence>
<reference evidence="5" key="1">
    <citation type="submission" date="2020-08" db="EMBL/GenBank/DDBJ databases">
        <title>Genome public.</title>
        <authorList>
            <person name="Liu C."/>
            <person name="Sun Q."/>
        </authorList>
    </citation>
    <scope>NUCLEOTIDE SEQUENCE</scope>
    <source>
        <strain evidence="5">NSJ-23</strain>
    </source>
</reference>
<accession>A0A8J6J791</accession>
<dbReference type="GO" id="GO:0003700">
    <property type="term" value="F:DNA-binding transcription factor activity"/>
    <property type="evidence" value="ECO:0007669"/>
    <property type="project" value="InterPro"/>
</dbReference>
<evidence type="ECO:0000256" key="3">
    <source>
        <dbReference type="ARBA" id="ARBA00023163"/>
    </source>
</evidence>
<dbReference type="PANTHER" id="PTHR43537:SF45">
    <property type="entry name" value="GNTR FAMILY REGULATORY PROTEIN"/>
    <property type="match status" value="1"/>
</dbReference>
<dbReference type="InterPro" id="IPR011711">
    <property type="entry name" value="GntR_C"/>
</dbReference>
<dbReference type="CDD" id="cd07377">
    <property type="entry name" value="WHTH_GntR"/>
    <property type="match status" value="1"/>
</dbReference>
<dbReference type="Pfam" id="PF00392">
    <property type="entry name" value="GntR"/>
    <property type="match status" value="1"/>
</dbReference>
<dbReference type="InterPro" id="IPR000524">
    <property type="entry name" value="Tscrpt_reg_HTH_GntR"/>
</dbReference>
<evidence type="ECO:0000259" key="4">
    <source>
        <dbReference type="PROSITE" id="PS50949"/>
    </source>
</evidence>
<dbReference type="SUPFAM" id="SSF46785">
    <property type="entry name" value="Winged helix' DNA-binding domain"/>
    <property type="match status" value="1"/>
</dbReference>
<dbReference type="InterPro" id="IPR008920">
    <property type="entry name" value="TF_FadR/GntR_C"/>
</dbReference>
<dbReference type="Gene3D" id="1.20.120.530">
    <property type="entry name" value="GntR ligand-binding domain-like"/>
    <property type="match status" value="1"/>
</dbReference>
<organism evidence="5 6">
    <name type="scientific">Flintibacter hominis</name>
    <dbReference type="NCBI Taxonomy" id="2763048"/>
    <lineage>
        <taxon>Bacteria</taxon>
        <taxon>Bacillati</taxon>
        <taxon>Bacillota</taxon>
        <taxon>Clostridia</taxon>
        <taxon>Eubacteriales</taxon>
        <taxon>Flintibacter</taxon>
    </lineage>
</organism>
<keyword evidence="1" id="KW-0805">Transcription regulation</keyword>
<keyword evidence="2" id="KW-0238">DNA-binding</keyword>
<dbReference type="PANTHER" id="PTHR43537">
    <property type="entry name" value="TRANSCRIPTIONAL REGULATOR, GNTR FAMILY"/>
    <property type="match status" value="1"/>
</dbReference>
<dbReference type="AlphaFoldDB" id="A0A8J6J791"/>
<dbReference type="Pfam" id="PF07729">
    <property type="entry name" value="FCD"/>
    <property type="match status" value="1"/>
</dbReference>
<dbReference type="InterPro" id="IPR036388">
    <property type="entry name" value="WH-like_DNA-bd_sf"/>
</dbReference>
<proteinExistence type="predicted"/>
<evidence type="ECO:0000256" key="1">
    <source>
        <dbReference type="ARBA" id="ARBA00023015"/>
    </source>
</evidence>
<keyword evidence="6" id="KW-1185">Reference proteome</keyword>
<gene>
    <name evidence="5" type="ORF">H8S11_03915</name>
</gene>
<evidence type="ECO:0000256" key="2">
    <source>
        <dbReference type="ARBA" id="ARBA00023125"/>
    </source>
</evidence>
<dbReference type="Gene3D" id="1.10.10.10">
    <property type="entry name" value="Winged helix-like DNA-binding domain superfamily/Winged helix DNA-binding domain"/>
    <property type="match status" value="1"/>
</dbReference>
<dbReference type="InterPro" id="IPR036390">
    <property type="entry name" value="WH_DNA-bd_sf"/>
</dbReference>
<evidence type="ECO:0000313" key="5">
    <source>
        <dbReference type="EMBL" id="MBC5721961.1"/>
    </source>
</evidence>
<dbReference type="SUPFAM" id="SSF48008">
    <property type="entry name" value="GntR ligand-binding domain-like"/>
    <property type="match status" value="1"/>
</dbReference>
<sequence>MSVGQKASEVEKIFVELQQQIIRGDLPPGYRLVESQIAAQFGVSRTPARLAIERLATAGLVAHETNRGATVHQLSFDELRELLHIRKINEGLTASMAAQKRSSEDIMLLKNTVAQMQRALEGEDVTLYSSLSSKLHTQIMEIAGNRFLTDFVMRIYMITSPYHMAITSLPGRSEQSFQEHCTVVDAIIVGDSDTAYQAMVQHIGIIANFFDTEYSQIYYRYLDIKAQKKAQLRGKNES</sequence>
<name>A0A8J6J791_9FIRM</name>
<dbReference type="PROSITE" id="PS50949">
    <property type="entry name" value="HTH_GNTR"/>
    <property type="match status" value="1"/>
</dbReference>
<dbReference type="Proteomes" id="UP000628736">
    <property type="component" value="Unassembled WGS sequence"/>
</dbReference>
<feature type="domain" description="HTH gntR-type" evidence="4">
    <location>
        <begin position="7"/>
        <end position="74"/>
    </location>
</feature>
<dbReference type="RefSeq" id="WP_186852254.1">
    <property type="nucleotide sequence ID" value="NZ_JACOPO010000002.1"/>
</dbReference>
<dbReference type="GO" id="GO:0003677">
    <property type="term" value="F:DNA binding"/>
    <property type="evidence" value="ECO:0007669"/>
    <property type="project" value="UniProtKB-KW"/>
</dbReference>
<protein>
    <submittedName>
        <fullName evidence="5">GntR family transcriptional regulator</fullName>
    </submittedName>
</protein>
<dbReference type="EMBL" id="JACOPO010000002">
    <property type="protein sequence ID" value="MBC5721961.1"/>
    <property type="molecule type" value="Genomic_DNA"/>
</dbReference>
<comment type="caution">
    <text evidence="5">The sequence shown here is derived from an EMBL/GenBank/DDBJ whole genome shotgun (WGS) entry which is preliminary data.</text>
</comment>
<keyword evidence="3" id="KW-0804">Transcription</keyword>